<comment type="catalytic activity">
    <reaction evidence="8">
        <text>adenosine + phosphate = alpha-D-ribose 1-phosphate + adenine</text>
        <dbReference type="Rhea" id="RHEA:27642"/>
        <dbReference type="ChEBI" id="CHEBI:16335"/>
        <dbReference type="ChEBI" id="CHEBI:16708"/>
        <dbReference type="ChEBI" id="CHEBI:43474"/>
        <dbReference type="ChEBI" id="CHEBI:57720"/>
        <dbReference type="EC" id="2.4.2.1"/>
    </reaction>
    <physiologicalReaction direction="left-to-right" evidence="8">
        <dbReference type="Rhea" id="RHEA:27643"/>
    </physiologicalReaction>
</comment>
<dbReference type="CDD" id="cd16833">
    <property type="entry name" value="YfiH"/>
    <property type="match status" value="1"/>
</dbReference>
<dbReference type="InterPro" id="IPR003730">
    <property type="entry name" value="Cu_polyphenol_OxRdtase"/>
</dbReference>
<gene>
    <name evidence="11" type="ORF">SJ2017_3349</name>
</gene>
<evidence type="ECO:0000256" key="1">
    <source>
        <dbReference type="ARBA" id="ARBA00000553"/>
    </source>
</evidence>
<dbReference type="PANTHER" id="PTHR30616:SF2">
    <property type="entry name" value="PURINE NUCLEOSIDE PHOSPHORYLASE LACC1"/>
    <property type="match status" value="1"/>
</dbReference>
<keyword evidence="4" id="KW-0479">Metal-binding</keyword>
<dbReference type="InterPro" id="IPR011324">
    <property type="entry name" value="Cytotoxic_necrot_fac-like_cat"/>
</dbReference>
<evidence type="ECO:0000256" key="3">
    <source>
        <dbReference type="ARBA" id="ARBA00022679"/>
    </source>
</evidence>
<dbReference type="Gene3D" id="3.60.140.10">
    <property type="entry name" value="CNF1/YfiH-like putative cysteine hydrolases"/>
    <property type="match status" value="1"/>
</dbReference>
<keyword evidence="12" id="KW-1185">Reference proteome</keyword>
<dbReference type="Pfam" id="PF02578">
    <property type="entry name" value="Cu-oxidase_4"/>
    <property type="match status" value="1"/>
</dbReference>
<evidence type="ECO:0000256" key="9">
    <source>
        <dbReference type="ARBA" id="ARBA00049893"/>
    </source>
</evidence>
<dbReference type="Proteomes" id="UP000191820">
    <property type="component" value="Chromosome"/>
</dbReference>
<evidence type="ECO:0000313" key="11">
    <source>
        <dbReference type="EMBL" id="ARD23604.1"/>
    </source>
</evidence>
<dbReference type="PANTHER" id="PTHR30616">
    <property type="entry name" value="UNCHARACTERIZED PROTEIN YFIH"/>
    <property type="match status" value="1"/>
</dbReference>
<evidence type="ECO:0000256" key="10">
    <source>
        <dbReference type="RuleBase" id="RU361274"/>
    </source>
</evidence>
<comment type="catalytic activity">
    <reaction evidence="9">
        <text>S-methyl-5'-thioadenosine + phosphate = 5-(methylsulfanyl)-alpha-D-ribose 1-phosphate + adenine</text>
        <dbReference type="Rhea" id="RHEA:11852"/>
        <dbReference type="ChEBI" id="CHEBI:16708"/>
        <dbReference type="ChEBI" id="CHEBI:17509"/>
        <dbReference type="ChEBI" id="CHEBI:43474"/>
        <dbReference type="ChEBI" id="CHEBI:58533"/>
        <dbReference type="EC" id="2.4.2.28"/>
    </reaction>
    <physiologicalReaction direction="left-to-right" evidence="9">
        <dbReference type="Rhea" id="RHEA:11853"/>
    </physiologicalReaction>
</comment>
<evidence type="ECO:0000313" key="12">
    <source>
        <dbReference type="Proteomes" id="UP000191820"/>
    </source>
</evidence>
<evidence type="ECO:0000256" key="4">
    <source>
        <dbReference type="ARBA" id="ARBA00022723"/>
    </source>
</evidence>
<keyword evidence="3" id="KW-0808">Transferase</keyword>
<comment type="catalytic activity">
    <reaction evidence="1">
        <text>inosine + phosphate = alpha-D-ribose 1-phosphate + hypoxanthine</text>
        <dbReference type="Rhea" id="RHEA:27646"/>
        <dbReference type="ChEBI" id="CHEBI:17368"/>
        <dbReference type="ChEBI" id="CHEBI:17596"/>
        <dbReference type="ChEBI" id="CHEBI:43474"/>
        <dbReference type="ChEBI" id="CHEBI:57720"/>
        <dbReference type="EC" id="2.4.2.1"/>
    </reaction>
    <physiologicalReaction direction="left-to-right" evidence="1">
        <dbReference type="Rhea" id="RHEA:27647"/>
    </physiologicalReaction>
</comment>
<name>A0ABM6JQA7_9GAMM</name>
<comment type="similarity">
    <text evidence="2 10">Belongs to the purine nucleoside phosphorylase YfiH/LACC1 family.</text>
</comment>
<proteinExistence type="inferred from homology"/>
<evidence type="ECO:0000256" key="7">
    <source>
        <dbReference type="ARBA" id="ARBA00047989"/>
    </source>
</evidence>
<dbReference type="SUPFAM" id="SSF64438">
    <property type="entry name" value="CNF1/YfiH-like putative cysteine hydrolases"/>
    <property type="match status" value="1"/>
</dbReference>
<accession>A0ABM6JQA7</accession>
<dbReference type="RefSeq" id="WP_080916558.1">
    <property type="nucleotide sequence ID" value="NZ_CP020472.1"/>
</dbReference>
<keyword evidence="5" id="KW-0378">Hydrolase</keyword>
<dbReference type="InterPro" id="IPR038371">
    <property type="entry name" value="Cu_polyphenol_OxRdtase_sf"/>
</dbReference>
<keyword evidence="6" id="KW-0862">Zinc</keyword>
<protein>
    <recommendedName>
        <fullName evidence="10">Purine nucleoside phosphorylase</fullName>
    </recommendedName>
</protein>
<evidence type="ECO:0000256" key="2">
    <source>
        <dbReference type="ARBA" id="ARBA00007353"/>
    </source>
</evidence>
<evidence type="ECO:0000256" key="8">
    <source>
        <dbReference type="ARBA" id="ARBA00048968"/>
    </source>
</evidence>
<reference evidence="11 12" key="1">
    <citation type="submission" date="2017-03" db="EMBL/GenBank/DDBJ databases">
        <title>Genome sequencing of Shewanella japonica KCTC 22435.</title>
        <authorList>
            <person name="Kim K.M."/>
        </authorList>
    </citation>
    <scope>NUCLEOTIDE SEQUENCE [LARGE SCALE GENOMIC DNA]</scope>
    <source>
        <strain evidence="11 12">KCTC 22435</strain>
    </source>
</reference>
<organism evidence="11 12">
    <name type="scientific">Shewanella japonica</name>
    <dbReference type="NCBI Taxonomy" id="93973"/>
    <lineage>
        <taxon>Bacteria</taxon>
        <taxon>Pseudomonadati</taxon>
        <taxon>Pseudomonadota</taxon>
        <taxon>Gammaproteobacteria</taxon>
        <taxon>Alteromonadales</taxon>
        <taxon>Shewanellaceae</taxon>
        <taxon>Shewanella</taxon>
    </lineage>
</organism>
<evidence type="ECO:0000256" key="5">
    <source>
        <dbReference type="ARBA" id="ARBA00022801"/>
    </source>
</evidence>
<comment type="catalytic activity">
    <reaction evidence="7">
        <text>adenosine + H2O + H(+) = inosine + NH4(+)</text>
        <dbReference type="Rhea" id="RHEA:24408"/>
        <dbReference type="ChEBI" id="CHEBI:15377"/>
        <dbReference type="ChEBI" id="CHEBI:15378"/>
        <dbReference type="ChEBI" id="CHEBI:16335"/>
        <dbReference type="ChEBI" id="CHEBI:17596"/>
        <dbReference type="ChEBI" id="CHEBI:28938"/>
        <dbReference type="EC" id="3.5.4.4"/>
    </reaction>
    <physiologicalReaction direction="left-to-right" evidence="7">
        <dbReference type="Rhea" id="RHEA:24409"/>
    </physiologicalReaction>
</comment>
<sequence length="247" mass="26864">MFHVNWPIPDNIGIAMTGRHGGVSQSPFDSLNLGLHVGDAPQDVLANRALIQQTLAINVPVTWLDQVHGTTIIDYSTVSPANISPQSIPPKADGSYVDHAKVALAVMTADCLPVLLCNKAGTEIAAVHAGWRGLCDGVIESAIKRFNAEACDIIAYLGPAIGPNAFEVGAEVKQQFVEQDIEAQQWFKPHGVKYLADLCGLATMRLSKQGIKHIYSANVCTFTNPDYFSYRRDQQTGRMASFIWLKS</sequence>
<dbReference type="EMBL" id="CP020472">
    <property type="protein sequence ID" value="ARD23604.1"/>
    <property type="molecule type" value="Genomic_DNA"/>
</dbReference>
<evidence type="ECO:0000256" key="6">
    <source>
        <dbReference type="ARBA" id="ARBA00022833"/>
    </source>
</evidence>
<dbReference type="NCBIfam" id="TIGR00726">
    <property type="entry name" value="peptidoglycan editing factor PgeF"/>
    <property type="match status" value="1"/>
</dbReference>